<keyword evidence="4" id="KW-0378">Hydrolase</keyword>
<reference evidence="6 7" key="1">
    <citation type="submission" date="2018-11" db="EMBL/GenBank/DDBJ databases">
        <title>Genome sequence of Saitozyma podzolica DSM 27192.</title>
        <authorList>
            <person name="Aliyu H."/>
            <person name="Gorte O."/>
            <person name="Ochsenreither K."/>
        </authorList>
    </citation>
    <scope>NUCLEOTIDE SEQUENCE [LARGE SCALE GENOMIC DNA]</scope>
    <source>
        <strain evidence="6 7">DSM 27192</strain>
    </source>
</reference>
<feature type="binding site" evidence="5">
    <location>
        <position position="168"/>
    </location>
    <ligand>
        <name>a divalent metal cation</name>
        <dbReference type="ChEBI" id="CHEBI:60240"/>
        <label>2</label>
    </ligand>
</feature>
<dbReference type="InterPro" id="IPR018228">
    <property type="entry name" value="DNase_TatD-rel_CS"/>
</dbReference>
<comment type="caution">
    <text evidence="6">The sequence shown here is derived from an EMBL/GenBank/DDBJ whole genome shotgun (WGS) entry which is preliminary data.</text>
</comment>
<proteinExistence type="inferred from homology"/>
<comment type="similarity">
    <text evidence="1">Belongs to the metallo-dependent hydrolases superfamily. TatD-type hydrolase family.</text>
</comment>
<feature type="binding site" evidence="5">
    <location>
        <position position="131"/>
    </location>
    <ligand>
        <name>a divalent metal cation</name>
        <dbReference type="ChEBI" id="CHEBI:60240"/>
        <label>1</label>
    </ligand>
</feature>
<evidence type="ECO:0000313" key="7">
    <source>
        <dbReference type="Proteomes" id="UP000279259"/>
    </source>
</evidence>
<dbReference type="InterPro" id="IPR050891">
    <property type="entry name" value="TatD-type_Hydrolase"/>
</dbReference>
<keyword evidence="3 5" id="KW-0479">Metal-binding</keyword>
<dbReference type="InterPro" id="IPR032466">
    <property type="entry name" value="Metal_Hydrolase"/>
</dbReference>
<keyword evidence="7" id="KW-1185">Reference proteome</keyword>
<evidence type="ECO:0000256" key="4">
    <source>
        <dbReference type="ARBA" id="ARBA00022801"/>
    </source>
</evidence>
<dbReference type="EMBL" id="RSCD01000004">
    <property type="protein sequence ID" value="RSH93523.1"/>
    <property type="molecule type" value="Genomic_DNA"/>
</dbReference>
<dbReference type="PIRSF" id="PIRSF005902">
    <property type="entry name" value="DNase_TatD"/>
    <property type="match status" value="1"/>
</dbReference>
<evidence type="ECO:0000256" key="5">
    <source>
        <dbReference type="PIRSR" id="PIRSR005902-1"/>
    </source>
</evidence>
<evidence type="ECO:0008006" key="8">
    <source>
        <dbReference type="Google" id="ProtNLM"/>
    </source>
</evidence>
<dbReference type="AlphaFoldDB" id="A0A427YQZ1"/>
<dbReference type="STRING" id="1890683.A0A427YQZ1"/>
<dbReference type="PANTHER" id="PTHR10060:SF15">
    <property type="entry name" value="DEOXYRIBONUCLEASE TATDN1"/>
    <property type="match status" value="1"/>
</dbReference>
<evidence type="ECO:0000256" key="3">
    <source>
        <dbReference type="ARBA" id="ARBA00022723"/>
    </source>
</evidence>
<dbReference type="GO" id="GO:0005829">
    <property type="term" value="C:cytosol"/>
    <property type="evidence" value="ECO:0007669"/>
    <property type="project" value="TreeGrafter"/>
</dbReference>
<dbReference type="PROSITE" id="PS01091">
    <property type="entry name" value="TATD_3"/>
    <property type="match status" value="1"/>
</dbReference>
<dbReference type="CDD" id="cd01310">
    <property type="entry name" value="TatD_DNAse"/>
    <property type="match status" value="1"/>
</dbReference>
<dbReference type="SUPFAM" id="SSF51556">
    <property type="entry name" value="Metallo-dependent hydrolases"/>
    <property type="match status" value="1"/>
</dbReference>
<dbReference type="GO" id="GO:0046872">
    <property type="term" value="F:metal ion binding"/>
    <property type="evidence" value="ECO:0007669"/>
    <property type="project" value="UniProtKB-KW"/>
</dbReference>
<evidence type="ECO:0000313" key="6">
    <source>
        <dbReference type="EMBL" id="RSH93523.1"/>
    </source>
</evidence>
<organism evidence="6 7">
    <name type="scientific">Saitozyma podzolica</name>
    <dbReference type="NCBI Taxonomy" id="1890683"/>
    <lineage>
        <taxon>Eukaryota</taxon>
        <taxon>Fungi</taxon>
        <taxon>Dikarya</taxon>
        <taxon>Basidiomycota</taxon>
        <taxon>Agaricomycotina</taxon>
        <taxon>Tremellomycetes</taxon>
        <taxon>Tremellales</taxon>
        <taxon>Trimorphomycetaceae</taxon>
        <taxon>Saitozyma</taxon>
    </lineage>
</organism>
<dbReference type="Pfam" id="PF01026">
    <property type="entry name" value="TatD_DNase"/>
    <property type="match status" value="1"/>
</dbReference>
<dbReference type="OrthoDB" id="6079689at2759"/>
<dbReference type="InterPro" id="IPR001130">
    <property type="entry name" value="TatD-like"/>
</dbReference>
<evidence type="ECO:0000256" key="1">
    <source>
        <dbReference type="ARBA" id="ARBA00009275"/>
    </source>
</evidence>
<name>A0A427YQZ1_9TREE</name>
<dbReference type="Proteomes" id="UP000279259">
    <property type="component" value="Unassembled WGS sequence"/>
</dbReference>
<dbReference type="PANTHER" id="PTHR10060">
    <property type="entry name" value="TATD FAMILY DEOXYRIBONUCLEASE"/>
    <property type="match status" value="1"/>
</dbReference>
<sequence length="333" mass="36502">MLAATRSLAYRLVDRSMKFADIAVNLTDPQFEGTYHGRQKHSSDLEAVVSRAKGKGVERILITGTSLEESRRALDLARRFDLHSTAGCHPTSTSEIDSYPGGTERYLADLRRLIAEDRGEGGSKRVISVGEIGLDYDRLHHSPRETQLKHLPALLAMAKEFQLPIFLHSRTSESHGDLVAALKGAGWGDRGAGWKGGVVHSFTGTKAEVQELVDMGLHVGVNGCSLKTEENLEAVKTIPLDRLLLETDSPWCSCTSTQASHAHLPPPDSPLHIPKVSKPQGWKPDHGVKGRMEPAEIGLIAHVVARTRGMAMEELAAAVWANTMRLFYPQEKK</sequence>
<feature type="binding site" evidence="5">
    <location>
        <position position="248"/>
    </location>
    <ligand>
        <name>a divalent metal cation</name>
        <dbReference type="ChEBI" id="CHEBI:60240"/>
        <label>1</label>
    </ligand>
</feature>
<gene>
    <name evidence="6" type="ORF">EHS25_007879</name>
</gene>
<dbReference type="GO" id="GO:0008296">
    <property type="term" value="F:3'-5'-DNA exonuclease activity"/>
    <property type="evidence" value="ECO:0007669"/>
    <property type="project" value="TreeGrafter"/>
</dbReference>
<accession>A0A427YQZ1</accession>
<keyword evidence="2" id="KW-0540">Nuclease</keyword>
<evidence type="ECO:0000256" key="2">
    <source>
        <dbReference type="ARBA" id="ARBA00022722"/>
    </source>
</evidence>
<protein>
    <recommendedName>
        <fullName evidence="8">TatD DNase</fullName>
    </recommendedName>
</protein>
<feature type="binding site" evidence="5">
    <location>
        <position position="200"/>
    </location>
    <ligand>
        <name>a divalent metal cation</name>
        <dbReference type="ChEBI" id="CHEBI:60240"/>
        <label>2</label>
    </ligand>
</feature>
<dbReference type="Gene3D" id="3.20.20.140">
    <property type="entry name" value="Metal-dependent hydrolases"/>
    <property type="match status" value="1"/>
</dbReference>